<proteinExistence type="predicted"/>
<protein>
    <submittedName>
        <fullName evidence="1">Putative glycolipid transfer protein</fullName>
    </submittedName>
</protein>
<dbReference type="Gramene" id="rna4279">
    <property type="protein sequence ID" value="RHN80364.1"/>
    <property type="gene ID" value="gene4279"/>
</dbReference>
<dbReference type="AlphaFoldDB" id="A0A396JSW5"/>
<accession>A0A396JSW5</accession>
<dbReference type="EMBL" id="PSQE01000001">
    <property type="protein sequence ID" value="RHN80364.1"/>
    <property type="molecule type" value="Genomic_DNA"/>
</dbReference>
<name>A0A396JSW5_MEDTR</name>
<reference evidence="1" key="1">
    <citation type="journal article" date="2018" name="Nat. Plants">
        <title>Whole-genome landscape of Medicago truncatula symbiotic genes.</title>
        <authorList>
            <person name="Pecrix Y."/>
            <person name="Gamas P."/>
            <person name="Carrere S."/>
        </authorList>
    </citation>
    <scope>NUCLEOTIDE SEQUENCE</scope>
    <source>
        <tissue evidence="1">Leaves</tissue>
    </source>
</reference>
<gene>
    <name evidence="1" type="ORF">MtrunA17_Chr1g0187441</name>
</gene>
<evidence type="ECO:0000313" key="1">
    <source>
        <dbReference type="EMBL" id="RHN80364.1"/>
    </source>
</evidence>
<sequence length="75" mass="8723">MFIELWMCHLQQNTKMEGTVFAPTLEGMKHIKSEQGEILSQPFLDVCKHILPVIGHYSTSFDMLLLQDEDNERKT</sequence>
<organism evidence="1">
    <name type="scientific">Medicago truncatula</name>
    <name type="common">Barrel medic</name>
    <name type="synonym">Medicago tribuloides</name>
    <dbReference type="NCBI Taxonomy" id="3880"/>
    <lineage>
        <taxon>Eukaryota</taxon>
        <taxon>Viridiplantae</taxon>
        <taxon>Streptophyta</taxon>
        <taxon>Embryophyta</taxon>
        <taxon>Tracheophyta</taxon>
        <taxon>Spermatophyta</taxon>
        <taxon>Magnoliopsida</taxon>
        <taxon>eudicotyledons</taxon>
        <taxon>Gunneridae</taxon>
        <taxon>Pentapetalae</taxon>
        <taxon>rosids</taxon>
        <taxon>fabids</taxon>
        <taxon>Fabales</taxon>
        <taxon>Fabaceae</taxon>
        <taxon>Papilionoideae</taxon>
        <taxon>50 kb inversion clade</taxon>
        <taxon>NPAAA clade</taxon>
        <taxon>Hologalegina</taxon>
        <taxon>IRL clade</taxon>
        <taxon>Trifolieae</taxon>
        <taxon>Medicago</taxon>
    </lineage>
</organism>
<dbReference type="Proteomes" id="UP000265566">
    <property type="component" value="Chromosome 1"/>
</dbReference>
<comment type="caution">
    <text evidence="1">The sequence shown here is derived from an EMBL/GenBank/DDBJ whole genome shotgun (WGS) entry which is preliminary data.</text>
</comment>